<sequence>MGSVISTLSTSASSQARLQPQAYSLARDGDHVIRWEHPPQQASVELERLYRKQRLAASFRLFARYGFDMGGAGHITVRDPELKDYFWVNPVGVHFSQIRVSDLLLVNDQGKIVEGQGLLNQAAFTIHAALHAERPDVIAAAHAHSLYGKAWSSLGRLLDPLTQDACAFYENHALFNDYTGVVLDLNEGQRIAQTLGSHKALILQNHGLLTVGRTVEAAVWRFIALDNAAHTQLLAEAAGKPIPIPEEVAKLTARQVGTEFGGWFSFQPLWDRVVAEEPDFLL</sequence>
<keyword evidence="4" id="KW-1185">Reference proteome</keyword>
<gene>
    <name evidence="3" type="ORF">HYN46_06905</name>
</gene>
<dbReference type="PANTHER" id="PTHR10672:SF3">
    <property type="entry name" value="PROTEIN HU-LI TAI SHAO"/>
    <property type="match status" value="1"/>
</dbReference>
<protein>
    <submittedName>
        <fullName evidence="3">Class II aldolase/adducin family protein</fullName>
    </submittedName>
</protein>
<organism evidence="3 4">
    <name type="scientific">Aquirhabdus parva</name>
    <dbReference type="NCBI Taxonomy" id="2283318"/>
    <lineage>
        <taxon>Bacteria</taxon>
        <taxon>Pseudomonadati</taxon>
        <taxon>Pseudomonadota</taxon>
        <taxon>Gammaproteobacteria</taxon>
        <taxon>Moraxellales</taxon>
        <taxon>Moraxellaceae</taxon>
        <taxon>Aquirhabdus</taxon>
    </lineage>
</organism>
<dbReference type="GO" id="GO:0005996">
    <property type="term" value="P:monosaccharide metabolic process"/>
    <property type="evidence" value="ECO:0007669"/>
    <property type="project" value="UniProtKB-ARBA"/>
</dbReference>
<evidence type="ECO:0000259" key="2">
    <source>
        <dbReference type="SMART" id="SM01007"/>
    </source>
</evidence>
<dbReference type="KEGG" id="mbah:HYN46_06905"/>
<evidence type="ECO:0000313" key="3">
    <source>
        <dbReference type="EMBL" id="AXI04601.1"/>
    </source>
</evidence>
<dbReference type="Gene3D" id="3.40.225.10">
    <property type="entry name" value="Class II aldolase/adducin N-terminal domain"/>
    <property type="match status" value="1"/>
</dbReference>
<dbReference type="GO" id="GO:0051015">
    <property type="term" value="F:actin filament binding"/>
    <property type="evidence" value="ECO:0007669"/>
    <property type="project" value="TreeGrafter"/>
</dbReference>
<dbReference type="InterPro" id="IPR001303">
    <property type="entry name" value="Aldolase_II/adducin_N"/>
</dbReference>
<dbReference type="SMART" id="SM01007">
    <property type="entry name" value="Aldolase_II"/>
    <property type="match status" value="1"/>
</dbReference>
<dbReference type="SUPFAM" id="SSF53639">
    <property type="entry name" value="AraD/HMP-PK domain-like"/>
    <property type="match status" value="1"/>
</dbReference>
<reference evidence="3 4" key="1">
    <citation type="submission" date="2018-07" db="EMBL/GenBank/DDBJ databases">
        <title>Genome sequencing of Moraxellaceae gen. HYN0046.</title>
        <authorList>
            <person name="Kim M."/>
            <person name="Yi H."/>
        </authorList>
    </citation>
    <scope>NUCLEOTIDE SEQUENCE [LARGE SCALE GENOMIC DNA]</scope>
    <source>
        <strain evidence="3 4">HYN0046</strain>
    </source>
</reference>
<dbReference type="PANTHER" id="PTHR10672">
    <property type="entry name" value="ADDUCIN"/>
    <property type="match status" value="1"/>
</dbReference>
<evidence type="ECO:0000313" key="4">
    <source>
        <dbReference type="Proteomes" id="UP000253940"/>
    </source>
</evidence>
<name>A0A345PBE2_9GAMM</name>
<dbReference type="NCBIfam" id="NF004855">
    <property type="entry name" value="PRK06208.1"/>
    <property type="match status" value="1"/>
</dbReference>
<dbReference type="OrthoDB" id="8859181at2"/>
<feature type="domain" description="Class II aldolase/adducin N-terminal" evidence="2">
    <location>
        <begin position="53"/>
        <end position="233"/>
    </location>
</feature>
<evidence type="ECO:0000256" key="1">
    <source>
        <dbReference type="ARBA" id="ARBA00037961"/>
    </source>
</evidence>
<dbReference type="InterPro" id="IPR051017">
    <property type="entry name" value="Aldolase-II_Adducin_sf"/>
</dbReference>
<accession>A0A345PBE2</accession>
<dbReference type="AlphaFoldDB" id="A0A345PBE2"/>
<comment type="similarity">
    <text evidence="1">Belongs to the aldolase class II family.</text>
</comment>
<dbReference type="Pfam" id="PF00596">
    <property type="entry name" value="Aldolase_II"/>
    <property type="match status" value="1"/>
</dbReference>
<dbReference type="FunFam" id="3.40.225.10:FF:000009">
    <property type="entry name" value="Class II aldolase/adducin N-terminal"/>
    <property type="match status" value="1"/>
</dbReference>
<dbReference type="InterPro" id="IPR036409">
    <property type="entry name" value="Aldolase_II/adducin_N_sf"/>
</dbReference>
<proteinExistence type="inferred from homology"/>
<dbReference type="Proteomes" id="UP000253940">
    <property type="component" value="Chromosome"/>
</dbReference>
<dbReference type="GO" id="GO:0005856">
    <property type="term" value="C:cytoskeleton"/>
    <property type="evidence" value="ECO:0007669"/>
    <property type="project" value="TreeGrafter"/>
</dbReference>
<dbReference type="EMBL" id="CP031222">
    <property type="protein sequence ID" value="AXI04601.1"/>
    <property type="molecule type" value="Genomic_DNA"/>
</dbReference>